<feature type="domain" description="PAC" evidence="3">
    <location>
        <begin position="353"/>
        <end position="407"/>
    </location>
</feature>
<dbReference type="PROSITE" id="PS50885">
    <property type="entry name" value="HAMP"/>
    <property type="match status" value="1"/>
</dbReference>
<dbReference type="InterPro" id="IPR013767">
    <property type="entry name" value="PAS_fold"/>
</dbReference>
<evidence type="ECO:0000259" key="5">
    <source>
        <dbReference type="PROSITE" id="PS50885"/>
    </source>
</evidence>
<organism evidence="7 8">
    <name type="scientific">Castellaniella defragrans</name>
    <name type="common">Alcaligenes defragrans</name>
    <dbReference type="NCBI Taxonomy" id="75697"/>
    <lineage>
        <taxon>Bacteria</taxon>
        <taxon>Pseudomonadati</taxon>
        <taxon>Pseudomonadota</taxon>
        <taxon>Betaproteobacteria</taxon>
        <taxon>Burkholderiales</taxon>
        <taxon>Alcaligenaceae</taxon>
        <taxon>Castellaniella</taxon>
    </lineage>
</organism>
<feature type="transmembrane region" description="Helical" evidence="1">
    <location>
        <begin position="20"/>
        <end position="40"/>
    </location>
</feature>
<dbReference type="Pfam" id="PF00672">
    <property type="entry name" value="HAMP"/>
    <property type="match status" value="1"/>
</dbReference>
<dbReference type="CDD" id="cd01949">
    <property type="entry name" value="GGDEF"/>
    <property type="match status" value="1"/>
</dbReference>
<dbReference type="NCBIfam" id="TIGR00229">
    <property type="entry name" value="sensory_box"/>
    <property type="match status" value="2"/>
</dbReference>
<dbReference type="InterPro" id="IPR000700">
    <property type="entry name" value="PAS-assoc_C"/>
</dbReference>
<dbReference type="InterPro" id="IPR000160">
    <property type="entry name" value="GGDEF_dom"/>
</dbReference>
<dbReference type="Gene3D" id="6.10.340.10">
    <property type="match status" value="1"/>
</dbReference>
<feature type="transmembrane region" description="Helical" evidence="1">
    <location>
        <begin position="195"/>
        <end position="217"/>
    </location>
</feature>
<dbReference type="Pfam" id="PF00563">
    <property type="entry name" value="EAL"/>
    <property type="match status" value="1"/>
</dbReference>
<dbReference type="Pfam" id="PF00989">
    <property type="entry name" value="PAS"/>
    <property type="match status" value="2"/>
</dbReference>
<feature type="domain" description="GGDEF" evidence="6">
    <location>
        <begin position="561"/>
        <end position="695"/>
    </location>
</feature>
<dbReference type="Pfam" id="PF00990">
    <property type="entry name" value="GGDEF"/>
    <property type="match status" value="1"/>
</dbReference>
<evidence type="ECO:0000313" key="8">
    <source>
        <dbReference type="Proteomes" id="UP000541136"/>
    </source>
</evidence>
<dbReference type="InterPro" id="IPR000014">
    <property type="entry name" value="PAS"/>
</dbReference>
<dbReference type="SMART" id="SM00304">
    <property type="entry name" value="HAMP"/>
    <property type="match status" value="1"/>
</dbReference>
<proteinExistence type="predicted"/>
<dbReference type="GO" id="GO:0006355">
    <property type="term" value="P:regulation of DNA-templated transcription"/>
    <property type="evidence" value="ECO:0007669"/>
    <property type="project" value="InterPro"/>
</dbReference>
<feature type="domain" description="PAS" evidence="2">
    <location>
        <begin position="404"/>
        <end position="456"/>
    </location>
</feature>
<evidence type="ECO:0000259" key="4">
    <source>
        <dbReference type="PROSITE" id="PS50883"/>
    </source>
</evidence>
<dbReference type="RefSeq" id="WP_170288403.1">
    <property type="nucleotide sequence ID" value="NZ_JACHIB010000003.1"/>
</dbReference>
<reference evidence="7 8" key="1">
    <citation type="submission" date="2020-08" db="EMBL/GenBank/DDBJ databases">
        <title>Genomic Encyclopedia of Type Strains, Phase IV (KMG-IV): sequencing the most valuable type-strain genomes for metagenomic binning, comparative biology and taxonomic classification.</title>
        <authorList>
            <person name="Goeker M."/>
        </authorList>
    </citation>
    <scope>NUCLEOTIDE SEQUENCE [LARGE SCALE GENOMIC DNA]</scope>
    <source>
        <strain evidence="7 8">DSM 12141</strain>
    </source>
</reference>
<dbReference type="GO" id="GO:0007165">
    <property type="term" value="P:signal transduction"/>
    <property type="evidence" value="ECO:0007669"/>
    <property type="project" value="InterPro"/>
</dbReference>
<dbReference type="PROSITE" id="PS50112">
    <property type="entry name" value="PAS"/>
    <property type="match status" value="2"/>
</dbReference>
<dbReference type="InterPro" id="IPR035965">
    <property type="entry name" value="PAS-like_dom_sf"/>
</dbReference>
<dbReference type="CDD" id="cd06225">
    <property type="entry name" value="HAMP"/>
    <property type="match status" value="1"/>
</dbReference>
<sequence>MSPHTSHVAWPAVRSSFGPGTAAAVFFLFMLVFVLGNAAAVHSLLSRYESALDQAVTLDRMRAASQQLAVRAMRLSDGALVQAGQLSQEMDFMDRALQALDQGGVIDGREIPALAQPASRDFLPRIRRDWVTLRGRLQTVLLGTYVRDERAAEARELPQIVQRQWVADDAETLLGTLDACADVLMPLLREDKDRALLASGGLALLNLILLLGLYLLLRRHLVRPLRELRIACRQLVQGHYDARIGYRGKGELGQVAQDFNDGIRQVHDLLAKMREDQAGLLRADTIFQGLASNSIVGIFLVENERFTFVSSKMAEIFGYEPREMVDAMTLLTIVVPRERFLMAESIKASQSRRDGTLRFERHGRRKDGSEIDIEVFSSTVRVGEQVSVIGIVQDITERKQAESSAQLAAIAYENSSEAIAITDSAGVVIDVNPAYSRMTGFWPDEIAGELLPLLRPGRHNRDFYDEMWHAINTQGRWEGEYWSQRKSGEDYAERVVMDTAWNHDGSVNCRVAMLSDVTQKKQIEAQIWNQAHHDPLTGLPNRQYFNERLQAAVQSADQSGQPLALLFLDLDLFKEINDSMGHATGDRLLVEVARRLQSCAPPETSFVARLGGDEFVVILNDTADKARIDALCRAILDRITEPYRLGGDPLRISASLGGALYPQDAEDAESLMRHVDMAMYVAKDSGRNCFHYFDRSMRERARMQRDLMYALPQAIQDSQFFLLFQPIHSFRTGRIVQAEVLLRWRHPEFGVIVPADFIPFAEERLLIRPLGDWVFRESIRQLARWREALAPDLRLTINVSPGQLGLEDAGLDVVFGLFDALDLPPDCLVLELSEQMLMTEDPQAQDRLRRLHEAGLRFSVGAVSIGMPALLAVNELPFETLKLERATTERLLDGEHAPMVSEAIIALAHRLGLRVTAEGIVSQAQYELLRDAGCDEGQGYWFDEPLDQAAFEQRLRRQAGG</sequence>
<dbReference type="PANTHER" id="PTHR44757">
    <property type="entry name" value="DIGUANYLATE CYCLASE DGCP"/>
    <property type="match status" value="1"/>
</dbReference>
<dbReference type="FunFam" id="3.30.70.270:FF:000001">
    <property type="entry name" value="Diguanylate cyclase domain protein"/>
    <property type="match status" value="1"/>
</dbReference>
<dbReference type="SUPFAM" id="SSF55073">
    <property type="entry name" value="Nucleotide cyclase"/>
    <property type="match status" value="1"/>
</dbReference>
<name>A0A7W9TL20_CASDE</name>
<dbReference type="SUPFAM" id="SSF158472">
    <property type="entry name" value="HAMP domain-like"/>
    <property type="match status" value="1"/>
</dbReference>
<evidence type="ECO:0000259" key="3">
    <source>
        <dbReference type="PROSITE" id="PS50113"/>
    </source>
</evidence>
<dbReference type="SMART" id="SM00267">
    <property type="entry name" value="GGDEF"/>
    <property type="match status" value="1"/>
</dbReference>
<dbReference type="GO" id="GO:0003824">
    <property type="term" value="F:catalytic activity"/>
    <property type="evidence" value="ECO:0007669"/>
    <property type="project" value="UniProtKB-ARBA"/>
</dbReference>
<dbReference type="PROSITE" id="PS50883">
    <property type="entry name" value="EAL"/>
    <property type="match status" value="1"/>
</dbReference>
<dbReference type="Gene3D" id="3.30.70.270">
    <property type="match status" value="1"/>
</dbReference>
<dbReference type="AlphaFoldDB" id="A0A7W9TL20"/>
<gene>
    <name evidence="7" type="ORF">HNR28_000699</name>
</gene>
<feature type="domain" description="PAS" evidence="2">
    <location>
        <begin position="305"/>
        <end position="353"/>
    </location>
</feature>
<dbReference type="SMART" id="SM00091">
    <property type="entry name" value="PAS"/>
    <property type="match status" value="2"/>
</dbReference>
<evidence type="ECO:0000313" key="7">
    <source>
        <dbReference type="EMBL" id="MBB6082674.1"/>
    </source>
</evidence>
<keyword evidence="1" id="KW-0812">Transmembrane</keyword>
<dbReference type="InterPro" id="IPR043128">
    <property type="entry name" value="Rev_trsase/Diguanyl_cyclase"/>
</dbReference>
<dbReference type="CDD" id="cd00130">
    <property type="entry name" value="PAS"/>
    <property type="match status" value="2"/>
</dbReference>
<keyword evidence="1" id="KW-0472">Membrane</keyword>
<dbReference type="InterPro" id="IPR001610">
    <property type="entry name" value="PAC"/>
</dbReference>
<dbReference type="EMBL" id="JACHIB010000003">
    <property type="protein sequence ID" value="MBB6082674.1"/>
    <property type="molecule type" value="Genomic_DNA"/>
</dbReference>
<dbReference type="SMART" id="SM00052">
    <property type="entry name" value="EAL"/>
    <property type="match status" value="1"/>
</dbReference>
<keyword evidence="1" id="KW-1133">Transmembrane helix</keyword>
<dbReference type="InterPro" id="IPR029787">
    <property type="entry name" value="Nucleotide_cyclase"/>
</dbReference>
<comment type="caution">
    <text evidence="7">The sequence shown here is derived from an EMBL/GenBank/DDBJ whole genome shotgun (WGS) entry which is preliminary data.</text>
</comment>
<dbReference type="InterPro" id="IPR001633">
    <property type="entry name" value="EAL_dom"/>
</dbReference>
<dbReference type="Proteomes" id="UP000541136">
    <property type="component" value="Unassembled WGS sequence"/>
</dbReference>
<feature type="domain" description="EAL" evidence="4">
    <location>
        <begin position="704"/>
        <end position="959"/>
    </location>
</feature>
<dbReference type="InterPro" id="IPR052155">
    <property type="entry name" value="Biofilm_reg_signaling"/>
</dbReference>
<dbReference type="SMART" id="SM00086">
    <property type="entry name" value="PAC"/>
    <property type="match status" value="1"/>
</dbReference>
<dbReference type="Gene3D" id="3.30.450.20">
    <property type="entry name" value="PAS domain"/>
    <property type="match status" value="2"/>
</dbReference>
<dbReference type="NCBIfam" id="TIGR00254">
    <property type="entry name" value="GGDEF"/>
    <property type="match status" value="1"/>
</dbReference>
<feature type="domain" description="HAMP" evidence="5">
    <location>
        <begin position="219"/>
        <end position="271"/>
    </location>
</feature>
<dbReference type="Gene3D" id="3.20.20.450">
    <property type="entry name" value="EAL domain"/>
    <property type="match status" value="1"/>
</dbReference>
<dbReference type="InterPro" id="IPR003660">
    <property type="entry name" value="HAMP_dom"/>
</dbReference>
<dbReference type="SUPFAM" id="SSF55785">
    <property type="entry name" value="PYP-like sensor domain (PAS domain)"/>
    <property type="match status" value="2"/>
</dbReference>
<dbReference type="InterPro" id="IPR035919">
    <property type="entry name" value="EAL_sf"/>
</dbReference>
<dbReference type="PROSITE" id="PS50887">
    <property type="entry name" value="GGDEF"/>
    <property type="match status" value="1"/>
</dbReference>
<accession>A0A7W9TL20</accession>
<protein>
    <submittedName>
        <fullName evidence="7">Diguanylate cyclase (GGDEF)-like protein/PAS domain S-box-containing protein</fullName>
    </submittedName>
</protein>
<dbReference type="PROSITE" id="PS50113">
    <property type="entry name" value="PAC"/>
    <property type="match status" value="1"/>
</dbReference>
<dbReference type="CDD" id="cd01948">
    <property type="entry name" value="EAL"/>
    <property type="match status" value="1"/>
</dbReference>
<dbReference type="SUPFAM" id="SSF141868">
    <property type="entry name" value="EAL domain-like"/>
    <property type="match status" value="1"/>
</dbReference>
<evidence type="ECO:0000259" key="2">
    <source>
        <dbReference type="PROSITE" id="PS50112"/>
    </source>
</evidence>
<dbReference type="GO" id="GO:0016020">
    <property type="term" value="C:membrane"/>
    <property type="evidence" value="ECO:0007669"/>
    <property type="project" value="InterPro"/>
</dbReference>
<evidence type="ECO:0000256" key="1">
    <source>
        <dbReference type="SAM" id="Phobius"/>
    </source>
</evidence>
<evidence type="ECO:0000259" key="6">
    <source>
        <dbReference type="PROSITE" id="PS50887"/>
    </source>
</evidence>
<dbReference type="PANTHER" id="PTHR44757:SF2">
    <property type="entry name" value="BIOFILM ARCHITECTURE MAINTENANCE PROTEIN MBAA"/>
    <property type="match status" value="1"/>
</dbReference>